<evidence type="ECO:0000313" key="3">
    <source>
        <dbReference type="Proteomes" id="UP000604046"/>
    </source>
</evidence>
<gene>
    <name evidence="2" type="ORF">SNAT2548_LOCUS4486</name>
</gene>
<dbReference type="AlphaFoldDB" id="A0A812IIW3"/>
<dbReference type="Proteomes" id="UP000604046">
    <property type="component" value="Unassembled WGS sequence"/>
</dbReference>
<comment type="caution">
    <text evidence="2">The sequence shown here is derived from an EMBL/GenBank/DDBJ whole genome shotgun (WGS) entry which is preliminary data.</text>
</comment>
<proteinExistence type="predicted"/>
<dbReference type="EMBL" id="CAJNDS010000277">
    <property type="protein sequence ID" value="CAE7037427.1"/>
    <property type="molecule type" value="Genomic_DNA"/>
</dbReference>
<protein>
    <submittedName>
        <fullName evidence="2">Uncharacterized protein</fullName>
    </submittedName>
</protein>
<evidence type="ECO:0000313" key="2">
    <source>
        <dbReference type="EMBL" id="CAE7037427.1"/>
    </source>
</evidence>
<feature type="compositionally biased region" description="Basic residues" evidence="1">
    <location>
        <begin position="473"/>
        <end position="482"/>
    </location>
</feature>
<evidence type="ECO:0000256" key="1">
    <source>
        <dbReference type="SAM" id="MobiDB-lite"/>
    </source>
</evidence>
<reference evidence="2" key="1">
    <citation type="submission" date="2021-02" db="EMBL/GenBank/DDBJ databases">
        <authorList>
            <person name="Dougan E. K."/>
            <person name="Rhodes N."/>
            <person name="Thang M."/>
            <person name="Chan C."/>
        </authorList>
    </citation>
    <scope>NUCLEOTIDE SEQUENCE</scope>
</reference>
<feature type="non-terminal residue" evidence="2">
    <location>
        <position position="1"/>
    </location>
</feature>
<name>A0A812IIW3_9DINO</name>
<sequence length="1220" mass="129305">ATTRTHIRTLPYVVASGFTGAPSPPAAVAFFGGFATAAAGSLTPRAPVLLQAEACCVCLDVLLPRVWTSSAAAVSNVPTAPAAPRMPRPAPSASVPFVRLVVAIMPPRSLPRLRAGGVDAPARRGVPRVQADVVRLPDREMQWAPLPVRHDAGIASWVPAWVCPACARDVRLPDVPVPAQAGELCGGCGNQLRWEYVHQTRRGAAGVRPRPWSHVLRSRGCSASRGWLLVVARASRRRGLGEPNSWLYVPLLQAAAGDLLSPAAEAWWADPRTRGWWEEARRLLVASDPISRHLLAAAIRRAAEATPAYSHHIPDILERLGQEALLECYGGLRVASALDRHSDRFRAEPPTAGTEGRAVLMRRLQLLQQGGYPARAAACAKVKQGQLARDVDGERQRLERRSVVQEKLVKLNGGSGQTRAWGVGNLRDGQGYFLSGAEREDIWRQGPQQLRRPTRANRTGCDRLVPPHGSAQARRRRARNSYRGRVSAAPPGQGGLGLLAAERISPAAYWAAWADALPVLRQRYRKLRTACSMTSPRPGVRRVCRLPLPRRCGSMRRVGLTVPAGKRALAMVARGARAGRPGWQRHAALALHTFPAVAGMWLAAIPTDAATTLAPDLMHNAGPARASPVEGVGDAGMGASVALQRAVASSVLRVWTMPPSPGAPDDVPLGDVLDLAEVAPTLPGEVTPGFTPTEVPAPPEQMAGLVLGEWSGCGPPCTRDLPARNSWLYVPLLHAASATLAPAASGQWVAHPVCGVRWQALVHTLARAEPVPAAQLVALCRAVAVLDDDAEAAVVEAEALCRRLDAHADRLVSLPTAFACACDAHGYAPAARCGPGGLARSIRGACGGCGGGNACRCLACWRATSRTRSSISHTYRATAPRPASPPTLEALDAVDLLAELRGPVPTLQDVPVFLRGGLRRALEFALTALRAASAGPAEEAVRARAWKLFLLTPRMLLARTAETGAAGSRELLARVGAYERAEWPALLERARAQHRPARGASNIADAKAAAAHRRARSLRACKRGSAPGLSGARAEHYKVLLDQADALELLAEAATLLARADVPQEVAAGIALARMTAIQKPGGGVRGIATGDTFRRLVSRTLAASHAATFDEATRPFQHALSTRAGMDDALTAKLRAASVVRRLVRLRACRAPAPLRAVAGVAWARRWWSALSVACQQAVGSTALGRARAVVGPAQDSLPTVAAVLALGDPDGPSRLPLR</sequence>
<dbReference type="OrthoDB" id="10301711at2759"/>
<accession>A0A812IIW3</accession>
<feature type="region of interest" description="Disordered" evidence="1">
    <location>
        <begin position="451"/>
        <end position="488"/>
    </location>
</feature>
<keyword evidence="3" id="KW-1185">Reference proteome</keyword>
<organism evidence="2 3">
    <name type="scientific">Symbiodinium natans</name>
    <dbReference type="NCBI Taxonomy" id="878477"/>
    <lineage>
        <taxon>Eukaryota</taxon>
        <taxon>Sar</taxon>
        <taxon>Alveolata</taxon>
        <taxon>Dinophyceae</taxon>
        <taxon>Suessiales</taxon>
        <taxon>Symbiodiniaceae</taxon>
        <taxon>Symbiodinium</taxon>
    </lineage>
</organism>